<dbReference type="Proteomes" id="UP000252255">
    <property type="component" value="Unassembled WGS sequence"/>
</dbReference>
<dbReference type="EMBL" id="JPWI01000009">
    <property type="protein sequence ID" value="RCK44572.1"/>
    <property type="molecule type" value="Genomic_DNA"/>
</dbReference>
<name>A0A367WVV3_9PROT</name>
<dbReference type="PANTHER" id="PTHR33986">
    <property type="entry name" value="OS02G0535700 PROTEIN"/>
    <property type="match status" value="1"/>
</dbReference>
<sequence>MTEQDTHLIWVLADDRAGNVNQAIGVAEALAQPFKRIDIGYTKWARLPNFIRGSSLIGVDMSSRTRLTAPWPDLVISAGRRTAPIARWIKKQSRGHSRICQIMRPDGGEGAFDLIAVPAHDQITIRENIVEIPGAPHRVTETRLLIEADQWRPVFKGLPSPRFAVIVGGNTKKTTFTSVMADELISKAIEAAQAVDGSLMVTTSRRTGSENEALIARRLEASGLAYHYHDWTSQNENPYFGYLALADVVIVTGDSVSMCCEAAAASGGVYIYAPDGLSSERHRRFQQSLYEGGYARPMQTGTELVPFHHPSLQPARLVAQRCLELLSAAELQDSI</sequence>
<dbReference type="AlphaFoldDB" id="A0A367WVV3"/>
<evidence type="ECO:0000313" key="1">
    <source>
        <dbReference type="EMBL" id="RCK44572.1"/>
    </source>
</evidence>
<gene>
    <name evidence="1" type="ORF">TH30_14440</name>
</gene>
<reference evidence="1 2" key="1">
    <citation type="submission" date="2014-07" db="EMBL/GenBank/DDBJ databases">
        <title>Draft genome sequence of Thalassospira profundimaris PR54-5.</title>
        <authorList>
            <person name="Lai Q."/>
            <person name="Shao Z."/>
        </authorList>
    </citation>
    <scope>NUCLEOTIDE SEQUENCE [LARGE SCALE GENOMIC DNA]</scope>
    <source>
        <strain evidence="1 2">PR54-5</strain>
    </source>
</reference>
<dbReference type="Pfam" id="PF06258">
    <property type="entry name" value="Mito_fiss_Elm1"/>
    <property type="match status" value="1"/>
</dbReference>
<protein>
    <submittedName>
        <fullName evidence="1">Nucleoside-diphosphate sugar epimerase</fullName>
    </submittedName>
</protein>
<comment type="caution">
    <text evidence="1">The sequence shown here is derived from an EMBL/GenBank/DDBJ whole genome shotgun (WGS) entry which is preliminary data.</text>
</comment>
<dbReference type="OrthoDB" id="272235at2"/>
<accession>A0A367WVV3</accession>
<dbReference type="PANTHER" id="PTHR33986:SF15">
    <property type="entry name" value="MITOCHONDRIAL FISSION PROTEIN ELM1"/>
    <property type="match status" value="1"/>
</dbReference>
<proteinExistence type="predicted"/>
<organism evidence="1 2">
    <name type="scientific">Thalassospira profundimaris</name>
    <dbReference type="NCBI Taxonomy" id="502049"/>
    <lineage>
        <taxon>Bacteria</taxon>
        <taxon>Pseudomonadati</taxon>
        <taxon>Pseudomonadota</taxon>
        <taxon>Alphaproteobacteria</taxon>
        <taxon>Rhodospirillales</taxon>
        <taxon>Thalassospiraceae</taxon>
        <taxon>Thalassospira</taxon>
    </lineage>
</organism>
<dbReference type="RefSeq" id="WP_114098728.1">
    <property type="nucleotide sequence ID" value="NZ_JPWI01000009.1"/>
</dbReference>
<evidence type="ECO:0000313" key="2">
    <source>
        <dbReference type="Proteomes" id="UP000252255"/>
    </source>
</evidence>
<dbReference type="InterPro" id="IPR009367">
    <property type="entry name" value="Elm1-like"/>
</dbReference>